<dbReference type="InterPro" id="IPR002885">
    <property type="entry name" value="PPR_rpt"/>
</dbReference>
<accession>A0A2T9YVI4</accession>
<evidence type="ECO:0000256" key="1">
    <source>
        <dbReference type="SAM" id="MobiDB-lite"/>
    </source>
</evidence>
<evidence type="ECO:0000313" key="2">
    <source>
        <dbReference type="EMBL" id="PVU96348.1"/>
    </source>
</evidence>
<keyword evidence="3" id="KW-1185">Reference proteome</keyword>
<dbReference type="EMBL" id="MBFR01000035">
    <property type="protein sequence ID" value="PVU96348.1"/>
    <property type="molecule type" value="Genomic_DNA"/>
</dbReference>
<dbReference type="PANTHER" id="PTHR47938">
    <property type="entry name" value="RESPIRATORY COMPLEX I CHAPERONE (CIA84), PUTATIVE (AFU_ORTHOLOGUE AFUA_2G06020)-RELATED"/>
    <property type="match status" value="1"/>
</dbReference>
<gene>
    <name evidence="2" type="ORF">BB561_001232</name>
</gene>
<evidence type="ECO:0008006" key="4">
    <source>
        <dbReference type="Google" id="ProtNLM"/>
    </source>
</evidence>
<reference evidence="2 3" key="1">
    <citation type="journal article" date="2018" name="MBio">
        <title>Comparative Genomics Reveals the Core Gene Toolbox for the Fungus-Insect Symbiosis.</title>
        <authorList>
            <person name="Wang Y."/>
            <person name="Stata M."/>
            <person name="Wang W."/>
            <person name="Stajich J.E."/>
            <person name="White M.M."/>
            <person name="Moncalvo J.M."/>
        </authorList>
    </citation>
    <scope>NUCLEOTIDE SEQUENCE [LARGE SCALE GENOMIC DNA]</scope>
    <source>
        <strain evidence="2 3">SWE-8-4</strain>
    </source>
</reference>
<dbReference type="PANTHER" id="PTHR47938:SF35">
    <property type="entry name" value="PENTATRICOPEPTIDE REPEAT-CONTAINING PROTEIN 4, MITOCHONDRIAL-RELATED"/>
    <property type="match status" value="1"/>
</dbReference>
<dbReference type="AlphaFoldDB" id="A0A2T9YVI4"/>
<dbReference type="InterPro" id="IPR011990">
    <property type="entry name" value="TPR-like_helical_dom_sf"/>
</dbReference>
<protein>
    <recommendedName>
        <fullName evidence="4">Pentacotripeptide-repeat region of PRORP domain-containing protein</fullName>
    </recommendedName>
</protein>
<dbReference type="GO" id="GO:0003729">
    <property type="term" value="F:mRNA binding"/>
    <property type="evidence" value="ECO:0007669"/>
    <property type="project" value="TreeGrafter"/>
</dbReference>
<evidence type="ECO:0000313" key="3">
    <source>
        <dbReference type="Proteomes" id="UP000245383"/>
    </source>
</evidence>
<sequence>MLKNLINPQIIKSYPINSLSNLPNFNHITTLKTISIYPEFRYSNKRLLSNTSYQLDFRSQINNLVNKILKPSDEQPLNTSNSQADKRSNDDADQSFSFNPLKNIWRYNRKRNTRNYVGLMVALDAKHAEKSWGNFFFDPEASISNITVSSKNKHIWYTFLKDPKTLANLSSDQLCELKNIIIEREHVIFNILDVFLGQINMENRIKINENKLTNSLDLTKHLTEKYWGYRIVNVLNHLFFVREWCELVEIYNYQITEGCSGNSYNLDFYLSRENALNNQNSEIKTDYNNNLFDFKKAMEISAINQSPCQVYLKTLKLMLQTFELSTYRFNRMLSLCVASNDLNSTIDSLNSFTDIPTSEFSKLSNENNICIQVPKDVSYSIISKFADGYASDMNYILMPNINNIKPHSKNTLSKSMIKPDPLSFVLLGKIVNDYDSNIFIKKKDGAEIDTLNQIKSTVMKNIYSLFNQSEISYENFKTNSKDLISVFDFLQTPKVQLLSSQNGYIVPIFSITSQLLESFLKSGNVMESLNTYESFKILSKNLILKTESAVVGLKEFNKSQINEIYKSINISFFNLCIELAFKFELDWFSKLIILDLNQFDLAPSADIIDYYIRSLACGKNNLALSEIENSIKEVYEFYVADISQVASEDLLANILDSISKLKINKNTVCVNGKITQESYESIGYNLYTAYSKNNVNSSTHSKKILISLLNCLCNNGNLCWIDKAQDFVNANLQYNDQVYQRLVYKLMESYTAISYPNKALELFESILKQNSSDTSNYGIEIDLYASAMKAYYVAKDYAQVIDIAQVLIQGEKVEYVPRKSNNKNQIGNKTFENSLLDDILLKDLPEYVFDILTDSYMKMDMLEEALKLLENIRAERIQTSSFMYASMIRGFGKNKNPQGMYLVSALANLDRNLSARNVDFTKIMLDSDNSSTNTQQVVNLDSDYHTALIESCAELYLTTEAFQSWELMQINNIKPSSKTAKVMIDICGWTGFKAFSSQPTLMEHDTYTFSCVSEERSNDSGNGEPSTGKIIYLYKLGSVLKSLEEGGYKLSKSDVKSVFEVLCRARLYDDAVEYLISNDVYKDETQKIKHDGIENTDKNTIVFFASNLLKLIGDSATEALKKLEQ</sequence>
<comment type="caution">
    <text evidence="2">The sequence shown here is derived from an EMBL/GenBank/DDBJ whole genome shotgun (WGS) entry which is preliminary data.</text>
</comment>
<dbReference type="Pfam" id="PF01535">
    <property type="entry name" value="PPR"/>
    <property type="match status" value="1"/>
</dbReference>
<feature type="region of interest" description="Disordered" evidence="1">
    <location>
        <begin position="72"/>
        <end position="95"/>
    </location>
</feature>
<dbReference type="OrthoDB" id="185373at2759"/>
<proteinExistence type="predicted"/>
<dbReference type="Proteomes" id="UP000245383">
    <property type="component" value="Unassembled WGS sequence"/>
</dbReference>
<name>A0A2T9YVI4_9FUNG</name>
<dbReference type="Gene3D" id="1.25.40.10">
    <property type="entry name" value="Tetratricopeptide repeat domain"/>
    <property type="match status" value="1"/>
</dbReference>
<organism evidence="2 3">
    <name type="scientific">Smittium simulii</name>
    <dbReference type="NCBI Taxonomy" id="133385"/>
    <lineage>
        <taxon>Eukaryota</taxon>
        <taxon>Fungi</taxon>
        <taxon>Fungi incertae sedis</taxon>
        <taxon>Zoopagomycota</taxon>
        <taxon>Kickxellomycotina</taxon>
        <taxon>Harpellomycetes</taxon>
        <taxon>Harpellales</taxon>
        <taxon>Legeriomycetaceae</taxon>
        <taxon>Smittium</taxon>
    </lineage>
</organism>